<feature type="domain" description="Apple" evidence="4">
    <location>
        <begin position="209"/>
        <end position="231"/>
    </location>
</feature>
<feature type="compositionally biased region" description="Pro residues" evidence="1">
    <location>
        <begin position="62"/>
        <end position="83"/>
    </location>
</feature>
<proteinExistence type="predicted"/>
<dbReference type="InterPro" id="IPR003609">
    <property type="entry name" value="Pan_app"/>
</dbReference>
<dbReference type="Gene3D" id="3.50.4.10">
    <property type="entry name" value="Hepatocyte Growth Factor"/>
    <property type="match status" value="2"/>
</dbReference>
<evidence type="ECO:0000256" key="1">
    <source>
        <dbReference type="SAM" id="MobiDB-lite"/>
    </source>
</evidence>
<name>A0A7S2JPV5_9EUKA</name>
<feature type="transmembrane region" description="Helical" evidence="2">
    <location>
        <begin position="333"/>
        <end position="353"/>
    </location>
</feature>
<dbReference type="Pfam" id="PF00024">
    <property type="entry name" value="PAN_1"/>
    <property type="match status" value="1"/>
</dbReference>
<feature type="region of interest" description="Disordered" evidence="1">
    <location>
        <begin position="371"/>
        <end position="397"/>
    </location>
</feature>
<evidence type="ECO:0000259" key="4">
    <source>
        <dbReference type="Pfam" id="PF14295"/>
    </source>
</evidence>
<accession>A0A7S2JPV5</accession>
<keyword evidence="2" id="KW-0472">Membrane</keyword>
<reference evidence="5" key="1">
    <citation type="submission" date="2021-01" db="EMBL/GenBank/DDBJ databases">
        <authorList>
            <person name="Corre E."/>
            <person name="Pelletier E."/>
            <person name="Niang G."/>
            <person name="Scheremetjew M."/>
            <person name="Finn R."/>
            <person name="Kale V."/>
            <person name="Holt S."/>
            <person name="Cochrane G."/>
            <person name="Meng A."/>
            <person name="Brown T."/>
            <person name="Cohen L."/>
        </authorList>
    </citation>
    <scope>NUCLEOTIDE SEQUENCE</scope>
    <source>
        <strain evidence="5">UTEX LB 985</strain>
    </source>
</reference>
<keyword evidence="2" id="KW-1133">Transmembrane helix</keyword>
<organism evidence="5">
    <name type="scientific">Haptolina brevifila</name>
    <dbReference type="NCBI Taxonomy" id="156173"/>
    <lineage>
        <taxon>Eukaryota</taxon>
        <taxon>Haptista</taxon>
        <taxon>Haptophyta</taxon>
        <taxon>Prymnesiophyceae</taxon>
        <taxon>Prymnesiales</taxon>
        <taxon>Prymnesiaceae</taxon>
        <taxon>Haptolina</taxon>
    </lineage>
</organism>
<dbReference type="EMBL" id="HBGU01084454">
    <property type="protein sequence ID" value="CAD9552661.1"/>
    <property type="molecule type" value="Transcribed_RNA"/>
</dbReference>
<protein>
    <recommendedName>
        <fullName evidence="3 4">Apple domain-containing protein</fullName>
    </recommendedName>
</protein>
<evidence type="ECO:0000313" key="5">
    <source>
        <dbReference type="EMBL" id="CAD9552661.1"/>
    </source>
</evidence>
<feature type="compositionally biased region" description="Polar residues" evidence="1">
    <location>
        <begin position="522"/>
        <end position="537"/>
    </location>
</feature>
<keyword evidence="2" id="KW-0812">Transmembrane</keyword>
<evidence type="ECO:0000256" key="2">
    <source>
        <dbReference type="SAM" id="Phobius"/>
    </source>
</evidence>
<feature type="region of interest" description="Disordered" evidence="1">
    <location>
        <begin position="59"/>
        <end position="86"/>
    </location>
</feature>
<gene>
    <name evidence="5" type="ORF">CBRE1094_LOCUS46092</name>
</gene>
<feature type="domain" description="Apple" evidence="3">
    <location>
        <begin position="118"/>
        <end position="165"/>
    </location>
</feature>
<feature type="region of interest" description="Disordered" evidence="1">
    <location>
        <begin position="514"/>
        <end position="649"/>
    </location>
</feature>
<dbReference type="AlphaFoldDB" id="A0A7S2JPV5"/>
<sequence>MIVLYTDSMAGSCVLCRNLLNYEPSYQAATRVYAVTRLDMAPPSPPGYQKEEVKHFSILLDPSPPPPPRPPPSPPRKPPPPLPAALGLHTETHIDCKFANGMDISVVGTTGVASTTDSKADTKHHCCSQCGMQAGCTDFVYEPSSKTCVLMPNVPSYQLKRSPNNSTIAGSVTISRIDQHHSACHFDVGSGYAGGALGVGKALPGKHMESKQDCCDACERNPQCAKFVYEHYGGDCQLYGPQAEQYFTFNLISGTVDSRAKPDTHGAHEGEGGPEDVASVLDAIDNWQSSGALTSDDVLPPIPPMFSFTAVGPSPSPPGQGEAGVAAAVLADFSLGMGFLILVVFSLFAYLFFAQDLNTFLYTHTGGRLGKRPKTLLPTREPGELPAAAPKSKKKSTLAPGWAKLTVQTSQLTQKKDVEVSGCETLEDLVDLAWEEFGHVLKKTKRKDMVLLVWISGQSNAGEDETDHTNRWALVNNSSDMEQVRASTALKLAEKTGLDLKALAVAFTSTLTGGGKQRRVSKASSGALSLDHSSGQEALSDGSEDERGNGLRRFQSHRQGGFEPLTTLDDDESGSDLDAPLCRSSSNPQSKARGVVNGRRAGRNDKSPENPPHAATKKSTRRDGGHRDRDRRRSKSTGEEDDMEVSLATGKASNDLVGRRVEIHGLTSKGELNGRRGVASAFDKEKGRYRVRLDAEGGKATVLAFMPANVRRLR</sequence>
<dbReference type="Pfam" id="PF14295">
    <property type="entry name" value="PAN_4"/>
    <property type="match status" value="1"/>
</dbReference>
<evidence type="ECO:0000259" key="3">
    <source>
        <dbReference type="Pfam" id="PF00024"/>
    </source>
</evidence>